<protein>
    <recommendedName>
        <fullName evidence="5">Transmembrane protein</fullName>
    </recommendedName>
</protein>
<keyword evidence="2" id="KW-0812">Transmembrane</keyword>
<accession>A0A8S1YKM1</accession>
<feature type="transmembrane region" description="Helical" evidence="2">
    <location>
        <begin position="583"/>
        <end position="609"/>
    </location>
</feature>
<evidence type="ECO:0008006" key="5">
    <source>
        <dbReference type="Google" id="ProtNLM"/>
    </source>
</evidence>
<dbReference type="PANTHER" id="PTHR38934:SF6">
    <property type="entry name" value="CHROMOSOME UNDETERMINED SCAFFOLD_176, WHOLE GENOME SHOTGUN SEQUENCE"/>
    <property type="match status" value="1"/>
</dbReference>
<gene>
    <name evidence="3" type="ORF">POCTA_138.1.T1600003</name>
</gene>
<evidence type="ECO:0000313" key="3">
    <source>
        <dbReference type="EMBL" id="CAD8212967.1"/>
    </source>
</evidence>
<dbReference type="PANTHER" id="PTHR38934">
    <property type="entry name" value="HYPHALLY REGULATED CELL WALL PROTEIN 1"/>
    <property type="match status" value="1"/>
</dbReference>
<comment type="caution">
    <text evidence="3">The sequence shown here is derived from an EMBL/GenBank/DDBJ whole genome shotgun (WGS) entry which is preliminary data.</text>
</comment>
<sequence>MLAQLNKEEDALINNNVKITKLKRHLYLPYDSCYKCQVQCPQGCNICNGLIYEDCQKGGGYCLMAHVYLYVGTAILQGKNFAMMEMILNLMDGINIPILVTKNDLNCFQELCLKYQNGYKEVGSQCYNVCGDGILIEQLENVTIEIVRIMTDAFMCLHPKIILAKLKKQTKIMKSSYYNFLSKEEQFLQMIIVFIENAKDNEYDVEIKSITSITTVLTEVSYTILVYFKNKISNPILKVTVRCEYIVNVQDNTLFSNEIKLVLPTPNKMSNVGQSLISKTVMLSRIVMYIILIVSGISFWPAIKLLLVQLRTTIKRKIKEICEIFNSLKNMNAMFDQSLLFDSPQQLRLRLQQDFSFFIKRLSFYNLIDLNSKLTDENYRLTLLAYSLQRQLDLAAVQINQTQQLKERLEIGQSNLEEQLYLISLTSMMMKNRFLNSDRKCENRVRIKTISLQNENKRLNRMNKEQQNKQINNFETNLLQLFELSVELKNRLGSFGQQPSSMYSSMIAPKVLTKSIYDNLIYQLSQSSEEEKTFRATQTIRLPNLQSKEVRQPKRNIQKKNLQLFLLFKVLIISNEIQNKQTIFILILWIDQYSLIIFLQLKSIIIIYANLSKYFLQINDPSNSKMISCAFFLIIECKKIGNFHQSKIQLRIKLNQNQLSIIGRLWNVFKRIQSYYRNSQLPLISFAIYKEISFAKYQLNSISHTIGSLITENNQLQLG</sequence>
<evidence type="ECO:0000313" key="4">
    <source>
        <dbReference type="Proteomes" id="UP000683925"/>
    </source>
</evidence>
<keyword evidence="2" id="KW-0472">Membrane</keyword>
<name>A0A8S1YKM1_PAROT</name>
<dbReference type="Proteomes" id="UP000683925">
    <property type="component" value="Unassembled WGS sequence"/>
</dbReference>
<reference evidence="3" key="1">
    <citation type="submission" date="2021-01" db="EMBL/GenBank/DDBJ databases">
        <authorList>
            <consortium name="Genoscope - CEA"/>
            <person name="William W."/>
        </authorList>
    </citation>
    <scope>NUCLEOTIDE SEQUENCE</scope>
</reference>
<evidence type="ECO:0000256" key="2">
    <source>
        <dbReference type="SAM" id="Phobius"/>
    </source>
</evidence>
<keyword evidence="2" id="KW-1133">Transmembrane helix</keyword>
<dbReference type="EMBL" id="CAJJDP010000162">
    <property type="protein sequence ID" value="CAD8212967.1"/>
    <property type="molecule type" value="Genomic_DNA"/>
</dbReference>
<dbReference type="AlphaFoldDB" id="A0A8S1YKM1"/>
<keyword evidence="4" id="KW-1185">Reference proteome</keyword>
<feature type="coiled-coil region" evidence="1">
    <location>
        <begin position="449"/>
        <end position="484"/>
    </location>
</feature>
<feature type="transmembrane region" description="Helical" evidence="2">
    <location>
        <begin position="286"/>
        <end position="307"/>
    </location>
</feature>
<evidence type="ECO:0000256" key="1">
    <source>
        <dbReference type="SAM" id="Coils"/>
    </source>
</evidence>
<organism evidence="3 4">
    <name type="scientific">Paramecium octaurelia</name>
    <dbReference type="NCBI Taxonomy" id="43137"/>
    <lineage>
        <taxon>Eukaryota</taxon>
        <taxon>Sar</taxon>
        <taxon>Alveolata</taxon>
        <taxon>Ciliophora</taxon>
        <taxon>Intramacronucleata</taxon>
        <taxon>Oligohymenophorea</taxon>
        <taxon>Peniculida</taxon>
        <taxon>Parameciidae</taxon>
        <taxon>Paramecium</taxon>
    </lineage>
</organism>
<proteinExistence type="predicted"/>
<keyword evidence="1" id="KW-0175">Coiled coil</keyword>